<dbReference type="STRING" id="1616788.AR543_22205"/>
<protein>
    <submittedName>
        <fullName evidence="3">Glycosyl transferase family 2</fullName>
    </submittedName>
</protein>
<dbReference type="RefSeq" id="WP_060536469.1">
    <property type="nucleotide sequence ID" value="NZ_CP013023.1"/>
</dbReference>
<dbReference type="PANTHER" id="PTHR22916:SF3">
    <property type="entry name" value="UDP-GLCNAC:BETAGAL BETA-1,3-N-ACETYLGLUCOSAMINYLTRANSFERASE-LIKE PROTEIN 1"/>
    <property type="match status" value="1"/>
</dbReference>
<keyword evidence="4" id="KW-1185">Reference proteome</keyword>
<name>A0A172ZLA4_9BACL</name>
<dbReference type="AlphaFoldDB" id="A0A172ZLA4"/>
<dbReference type="InterPro" id="IPR001173">
    <property type="entry name" value="Glyco_trans_2-like"/>
</dbReference>
<evidence type="ECO:0000313" key="3">
    <source>
        <dbReference type="EMBL" id="ANF98431.1"/>
    </source>
</evidence>
<evidence type="ECO:0000256" key="1">
    <source>
        <dbReference type="ARBA" id="ARBA00006739"/>
    </source>
</evidence>
<gene>
    <name evidence="3" type="ORF">AR543_22205</name>
</gene>
<dbReference type="SUPFAM" id="SSF53448">
    <property type="entry name" value="Nucleotide-diphospho-sugar transferases"/>
    <property type="match status" value="1"/>
</dbReference>
<keyword evidence="3" id="KW-0808">Transferase</keyword>
<dbReference type="EMBL" id="CP013023">
    <property type="protein sequence ID" value="ANF98431.1"/>
    <property type="molecule type" value="Genomic_DNA"/>
</dbReference>
<dbReference type="GO" id="GO:0016758">
    <property type="term" value="F:hexosyltransferase activity"/>
    <property type="evidence" value="ECO:0007669"/>
    <property type="project" value="UniProtKB-ARBA"/>
</dbReference>
<dbReference type="InterPro" id="IPR029044">
    <property type="entry name" value="Nucleotide-diphossugar_trans"/>
</dbReference>
<reference evidence="4" key="1">
    <citation type="submission" date="2015-10" db="EMBL/GenBank/DDBJ databases">
        <title>Genome of Paenibacillus bovis sp. nov.</title>
        <authorList>
            <person name="Wu Z."/>
            <person name="Gao C."/>
            <person name="Liu Z."/>
            <person name="Zheng H."/>
        </authorList>
    </citation>
    <scope>NUCLEOTIDE SEQUENCE [LARGE SCALE GENOMIC DNA]</scope>
    <source>
        <strain evidence="4">BD3526</strain>
    </source>
</reference>
<dbReference type="Pfam" id="PF00535">
    <property type="entry name" value="Glycos_transf_2"/>
    <property type="match status" value="1"/>
</dbReference>
<dbReference type="Proteomes" id="UP000078148">
    <property type="component" value="Chromosome"/>
</dbReference>
<dbReference type="OrthoDB" id="9802649at2"/>
<organism evidence="3 4">
    <name type="scientific">Paenibacillus bovis</name>
    <dbReference type="NCBI Taxonomy" id="1616788"/>
    <lineage>
        <taxon>Bacteria</taxon>
        <taxon>Bacillati</taxon>
        <taxon>Bacillota</taxon>
        <taxon>Bacilli</taxon>
        <taxon>Bacillales</taxon>
        <taxon>Paenibacillaceae</taxon>
        <taxon>Paenibacillus</taxon>
    </lineage>
</organism>
<dbReference type="PANTHER" id="PTHR22916">
    <property type="entry name" value="GLYCOSYLTRANSFERASE"/>
    <property type="match status" value="1"/>
</dbReference>
<comment type="similarity">
    <text evidence="1">Belongs to the glycosyltransferase 2 family.</text>
</comment>
<feature type="domain" description="Glycosyltransferase 2-like" evidence="2">
    <location>
        <begin position="6"/>
        <end position="111"/>
    </location>
</feature>
<reference evidence="3 4" key="2">
    <citation type="journal article" date="2016" name="Int. J. Syst. Evol. Microbiol.">
        <title>Paenibacillus bovis sp. nov., isolated from raw yak (Bos grunniens) milk.</title>
        <authorList>
            <person name="Gao C."/>
            <person name="Han J."/>
            <person name="Liu Z."/>
            <person name="Xu X."/>
            <person name="Hang F."/>
            <person name="Wu Z."/>
        </authorList>
    </citation>
    <scope>NUCLEOTIDE SEQUENCE [LARGE SCALE GENOMIC DNA]</scope>
    <source>
        <strain evidence="3 4">BD3526</strain>
    </source>
</reference>
<evidence type="ECO:0000313" key="4">
    <source>
        <dbReference type="Proteomes" id="UP000078148"/>
    </source>
</evidence>
<dbReference type="KEGG" id="pbv:AR543_22205"/>
<dbReference type="CDD" id="cd04196">
    <property type="entry name" value="GT_2_like_d"/>
    <property type="match status" value="1"/>
</dbReference>
<proteinExistence type="inferred from homology"/>
<sequence length="319" mass="37344">METVQVLLSTYNGAQYIREQLDSLLNQTYGDIQILIRDDGSSDDTRSILKQYTEQYPAQISWIEGTNIGVIPSFWTLMQHADSKAAYYCFCDQDDVWMPEKVARAVAQLHRMEQPTGSHHLQQKERLPAMIFTATQLTDADLNPTTVWPANLQRDVSFYNALFQNVAVGATVTINRQALFLLRESELNITRILMHDWWMYLTISCFGKVYFDPQPSIYYRQHGNNAVGGESTISQKIKKKWKSFRKHQNQQMLVEQAREFKRIYGKQMTDPQMIQQLDAFIAPRHHLLDRVRYLRQCRLYRQSAAEQNLFRFLILIGYL</sequence>
<dbReference type="Gene3D" id="3.90.550.10">
    <property type="entry name" value="Spore Coat Polysaccharide Biosynthesis Protein SpsA, Chain A"/>
    <property type="match status" value="1"/>
</dbReference>
<evidence type="ECO:0000259" key="2">
    <source>
        <dbReference type="Pfam" id="PF00535"/>
    </source>
</evidence>
<accession>A0A172ZLA4</accession>